<keyword evidence="3" id="KW-1185">Reference proteome</keyword>
<proteinExistence type="predicted"/>
<keyword evidence="2" id="KW-0346">Stress response</keyword>
<accession>A0A835CC52</accession>
<feature type="region of interest" description="Disordered" evidence="1">
    <location>
        <begin position="1"/>
        <end position="26"/>
    </location>
</feature>
<evidence type="ECO:0000313" key="3">
    <source>
        <dbReference type="Proteomes" id="UP000634136"/>
    </source>
</evidence>
<organism evidence="2 3">
    <name type="scientific">Senna tora</name>
    <dbReference type="NCBI Taxonomy" id="362788"/>
    <lineage>
        <taxon>Eukaryota</taxon>
        <taxon>Viridiplantae</taxon>
        <taxon>Streptophyta</taxon>
        <taxon>Embryophyta</taxon>
        <taxon>Tracheophyta</taxon>
        <taxon>Spermatophyta</taxon>
        <taxon>Magnoliopsida</taxon>
        <taxon>eudicotyledons</taxon>
        <taxon>Gunneridae</taxon>
        <taxon>Pentapetalae</taxon>
        <taxon>rosids</taxon>
        <taxon>fabids</taxon>
        <taxon>Fabales</taxon>
        <taxon>Fabaceae</taxon>
        <taxon>Caesalpinioideae</taxon>
        <taxon>Cassia clade</taxon>
        <taxon>Senna</taxon>
    </lineage>
</organism>
<dbReference type="EMBL" id="JAAIUW010000003">
    <property type="protein sequence ID" value="KAF7837284.1"/>
    <property type="molecule type" value="Genomic_DNA"/>
</dbReference>
<evidence type="ECO:0000313" key="2">
    <source>
        <dbReference type="EMBL" id="KAF7837284.1"/>
    </source>
</evidence>
<evidence type="ECO:0000256" key="1">
    <source>
        <dbReference type="SAM" id="MobiDB-lite"/>
    </source>
</evidence>
<name>A0A835CC52_9FABA</name>
<reference evidence="2" key="1">
    <citation type="submission" date="2020-09" db="EMBL/GenBank/DDBJ databases">
        <title>Genome-Enabled Discovery of Anthraquinone Biosynthesis in Senna tora.</title>
        <authorList>
            <person name="Kang S.-H."/>
            <person name="Pandey R.P."/>
            <person name="Lee C.-M."/>
            <person name="Sim J.-S."/>
            <person name="Jeong J.-T."/>
            <person name="Choi B.-S."/>
            <person name="Jung M."/>
            <person name="Ginzburg D."/>
            <person name="Zhao K."/>
            <person name="Won S.Y."/>
            <person name="Oh T.-J."/>
            <person name="Yu Y."/>
            <person name="Kim N.-H."/>
            <person name="Lee O.R."/>
            <person name="Lee T.-H."/>
            <person name="Bashyal P."/>
            <person name="Kim T.-S."/>
            <person name="Lee W.-H."/>
            <person name="Kawkins C."/>
            <person name="Kim C.-K."/>
            <person name="Kim J.S."/>
            <person name="Ahn B.O."/>
            <person name="Rhee S.Y."/>
            <person name="Sohng J.K."/>
        </authorList>
    </citation>
    <scope>NUCLEOTIDE SEQUENCE</scope>
    <source>
        <tissue evidence="2">Leaf</tissue>
    </source>
</reference>
<dbReference type="AlphaFoldDB" id="A0A835CC52"/>
<comment type="caution">
    <text evidence="2">The sequence shown here is derived from an EMBL/GenBank/DDBJ whole genome shotgun (WGS) entry which is preliminary data.</text>
</comment>
<dbReference type="Proteomes" id="UP000634136">
    <property type="component" value="Unassembled WGS sequence"/>
</dbReference>
<gene>
    <name evidence="2" type="ORF">G2W53_005766</name>
</gene>
<sequence length="92" mass="10223">MGEHQYPRSVPEMEDSYMSGQQGRSSTWEPFHTATLHCDVPISIPIAISGIVEDNLSSPVVSLSDATLLKLFSSPIPDQKNRRRRSYASKCS</sequence>
<protein>
    <submittedName>
        <fullName evidence="2">Heat shock 70 kDa protein 8</fullName>
    </submittedName>
</protein>